<protein>
    <recommendedName>
        <fullName evidence="8">Major facilitator superfamily (MFS) profile domain-containing protein</fullName>
    </recommendedName>
</protein>
<evidence type="ECO:0000256" key="1">
    <source>
        <dbReference type="ARBA" id="ARBA00004141"/>
    </source>
</evidence>
<proteinExistence type="inferred from homology"/>
<dbReference type="InterPro" id="IPR044770">
    <property type="entry name" value="MFS_spinster-like"/>
</dbReference>
<comment type="subcellular location">
    <subcellularLocation>
        <location evidence="1">Membrane</location>
        <topology evidence="1">Multi-pass membrane protein</topology>
    </subcellularLocation>
</comment>
<dbReference type="CDD" id="cd17328">
    <property type="entry name" value="MFS_spinster_like"/>
    <property type="match status" value="1"/>
</dbReference>
<dbReference type="Proteomes" id="UP000230423">
    <property type="component" value="Unassembled WGS sequence"/>
</dbReference>
<feature type="non-terminal residue" evidence="9">
    <location>
        <position position="1"/>
    </location>
</feature>
<keyword evidence="5 7" id="KW-0472">Membrane</keyword>
<feature type="non-terminal residue" evidence="9">
    <location>
        <position position="236"/>
    </location>
</feature>
<accession>A0A2G9TK26</accession>
<keyword evidence="2" id="KW-0813">Transport</keyword>
<reference evidence="9 10" key="1">
    <citation type="submission" date="2015-09" db="EMBL/GenBank/DDBJ databases">
        <title>Draft genome of the parasitic nematode Teladorsagia circumcincta isolate WARC Sus (inbred).</title>
        <authorList>
            <person name="Mitreva M."/>
        </authorList>
    </citation>
    <scope>NUCLEOTIDE SEQUENCE [LARGE SCALE GENOMIC DNA]</scope>
    <source>
        <strain evidence="9 10">S</strain>
    </source>
</reference>
<organism evidence="9 10">
    <name type="scientific">Teladorsagia circumcincta</name>
    <name type="common">Brown stomach worm</name>
    <name type="synonym">Ostertagia circumcincta</name>
    <dbReference type="NCBI Taxonomy" id="45464"/>
    <lineage>
        <taxon>Eukaryota</taxon>
        <taxon>Metazoa</taxon>
        <taxon>Ecdysozoa</taxon>
        <taxon>Nematoda</taxon>
        <taxon>Chromadorea</taxon>
        <taxon>Rhabditida</taxon>
        <taxon>Rhabditina</taxon>
        <taxon>Rhabditomorpha</taxon>
        <taxon>Strongyloidea</taxon>
        <taxon>Trichostrongylidae</taxon>
        <taxon>Teladorsagia</taxon>
    </lineage>
</organism>
<evidence type="ECO:0000259" key="8">
    <source>
        <dbReference type="PROSITE" id="PS50850"/>
    </source>
</evidence>
<dbReference type="OrthoDB" id="6770063at2759"/>
<dbReference type="EMBL" id="KZ361499">
    <property type="protein sequence ID" value="PIO58339.1"/>
    <property type="molecule type" value="Genomic_DNA"/>
</dbReference>
<evidence type="ECO:0000313" key="9">
    <source>
        <dbReference type="EMBL" id="PIO58339.1"/>
    </source>
</evidence>
<evidence type="ECO:0000256" key="3">
    <source>
        <dbReference type="ARBA" id="ARBA00022692"/>
    </source>
</evidence>
<evidence type="ECO:0000256" key="2">
    <source>
        <dbReference type="ARBA" id="ARBA00022448"/>
    </source>
</evidence>
<keyword evidence="4 7" id="KW-1133">Transmembrane helix</keyword>
<dbReference type="GO" id="GO:0022857">
    <property type="term" value="F:transmembrane transporter activity"/>
    <property type="evidence" value="ECO:0007669"/>
    <property type="project" value="InterPro"/>
</dbReference>
<dbReference type="PANTHER" id="PTHR23505">
    <property type="entry name" value="SPINSTER"/>
    <property type="match status" value="1"/>
</dbReference>
<sequence length="236" mass="25903">FNRKLIVVVGVTLWLAAVIASTFVPAEHFWMFLLFRGIVGIGEASYSNVCPSMISDMFTGPIRSRMYMIFYFAVPVGSGLGFVVGSNVASLLNAWQWGVRVTALAGIVALALLILVVDEPKRGGAEITEGAHLQGEVSTSYWMDIKTLVTTPTFITCTWAYTALIFVTGTLTWWEPTIIAHSMAWNQGLNDTRLLPSSKKDQYSVIVPSRRSTAFSYFMLISHLFGDATGPYIIGA</sequence>
<feature type="transmembrane region" description="Helical" evidence="7">
    <location>
        <begin position="97"/>
        <end position="117"/>
    </location>
</feature>
<name>A0A2G9TK26_TELCI</name>
<comment type="similarity">
    <text evidence="6">Belongs to the major facilitator superfamily. Spinster (TC 2.A.1.49) family.</text>
</comment>
<dbReference type="InterPro" id="IPR020846">
    <property type="entry name" value="MFS_dom"/>
</dbReference>
<dbReference type="PANTHER" id="PTHR23505:SF90">
    <property type="entry name" value="MAJOR FACILITATOR SUPERFAMILY (MFS) PROFILE DOMAIN-CONTAINING PROTEIN"/>
    <property type="match status" value="1"/>
</dbReference>
<gene>
    <name evidence="9" type="ORF">TELCIR_20228</name>
</gene>
<dbReference type="Pfam" id="PF07690">
    <property type="entry name" value="MFS_1"/>
    <property type="match status" value="1"/>
</dbReference>
<feature type="transmembrane region" description="Helical" evidence="7">
    <location>
        <begin position="69"/>
        <end position="91"/>
    </location>
</feature>
<dbReference type="AlphaFoldDB" id="A0A2G9TK26"/>
<dbReference type="InterPro" id="IPR011701">
    <property type="entry name" value="MFS"/>
</dbReference>
<dbReference type="Gene3D" id="1.20.1250.20">
    <property type="entry name" value="MFS general substrate transporter like domains"/>
    <property type="match status" value="1"/>
</dbReference>
<keyword evidence="10" id="KW-1185">Reference proteome</keyword>
<keyword evidence="3 7" id="KW-0812">Transmembrane</keyword>
<dbReference type="PROSITE" id="PS50850">
    <property type="entry name" value="MFS"/>
    <property type="match status" value="1"/>
</dbReference>
<feature type="domain" description="Major facilitator superfamily (MFS) profile" evidence="8">
    <location>
        <begin position="1"/>
        <end position="236"/>
    </location>
</feature>
<dbReference type="SUPFAM" id="SSF103473">
    <property type="entry name" value="MFS general substrate transporter"/>
    <property type="match status" value="1"/>
</dbReference>
<evidence type="ECO:0000256" key="5">
    <source>
        <dbReference type="ARBA" id="ARBA00023136"/>
    </source>
</evidence>
<evidence type="ECO:0000256" key="6">
    <source>
        <dbReference type="ARBA" id="ARBA00024338"/>
    </source>
</evidence>
<dbReference type="GO" id="GO:0016020">
    <property type="term" value="C:membrane"/>
    <property type="evidence" value="ECO:0007669"/>
    <property type="project" value="UniProtKB-SubCell"/>
</dbReference>
<dbReference type="InterPro" id="IPR036259">
    <property type="entry name" value="MFS_trans_sf"/>
</dbReference>
<evidence type="ECO:0000256" key="4">
    <source>
        <dbReference type="ARBA" id="ARBA00022989"/>
    </source>
</evidence>
<evidence type="ECO:0000313" key="10">
    <source>
        <dbReference type="Proteomes" id="UP000230423"/>
    </source>
</evidence>
<evidence type="ECO:0000256" key="7">
    <source>
        <dbReference type="SAM" id="Phobius"/>
    </source>
</evidence>